<evidence type="ECO:0000313" key="3">
    <source>
        <dbReference type="Proteomes" id="UP000694409"/>
    </source>
</evidence>
<accession>A0A8C9NLB9</accession>
<organism evidence="2 3">
    <name type="scientific">Serinus canaria</name>
    <name type="common">Island canary</name>
    <name type="synonym">Fringilla canaria</name>
    <dbReference type="NCBI Taxonomy" id="9135"/>
    <lineage>
        <taxon>Eukaryota</taxon>
        <taxon>Metazoa</taxon>
        <taxon>Chordata</taxon>
        <taxon>Craniata</taxon>
        <taxon>Vertebrata</taxon>
        <taxon>Euteleostomi</taxon>
        <taxon>Archelosauria</taxon>
        <taxon>Archosauria</taxon>
        <taxon>Dinosauria</taxon>
        <taxon>Saurischia</taxon>
        <taxon>Theropoda</taxon>
        <taxon>Coelurosauria</taxon>
        <taxon>Aves</taxon>
        <taxon>Neognathae</taxon>
        <taxon>Neoaves</taxon>
        <taxon>Telluraves</taxon>
        <taxon>Australaves</taxon>
        <taxon>Passeriformes</taxon>
        <taxon>Passeroidea</taxon>
        <taxon>Fringillidae</taxon>
        <taxon>Carduelinae</taxon>
        <taxon>Serinus</taxon>
    </lineage>
</organism>
<reference evidence="2" key="1">
    <citation type="submission" date="2025-08" db="UniProtKB">
        <authorList>
            <consortium name="Ensembl"/>
        </authorList>
    </citation>
    <scope>IDENTIFICATION</scope>
</reference>
<dbReference type="PANTHER" id="PTHR35444">
    <property type="entry name" value="RIKEN CDNA 1700001C19 GENE"/>
    <property type="match status" value="1"/>
</dbReference>
<keyword evidence="3" id="KW-1185">Reference proteome</keyword>
<name>A0A8C9NLB9_SERCA</name>
<dbReference type="OMA" id="NVALWQS"/>
<dbReference type="Ensembl" id="ENSSCAT00000024189.1">
    <property type="protein sequence ID" value="ENSSCAP00000021703.1"/>
    <property type="gene ID" value="ENSSCAG00000015597.1"/>
</dbReference>
<evidence type="ECO:0000256" key="1">
    <source>
        <dbReference type="SAM" id="MobiDB-lite"/>
    </source>
</evidence>
<dbReference type="InterPro" id="IPR054446">
    <property type="entry name" value="CIMIP3-like"/>
</dbReference>
<feature type="compositionally biased region" description="Pro residues" evidence="1">
    <location>
        <begin position="1"/>
        <end position="25"/>
    </location>
</feature>
<protein>
    <submittedName>
        <fullName evidence="2">Uncharacterized protein</fullName>
    </submittedName>
</protein>
<feature type="region of interest" description="Disordered" evidence="1">
    <location>
        <begin position="1"/>
        <end position="28"/>
    </location>
</feature>
<reference evidence="2" key="2">
    <citation type="submission" date="2025-09" db="UniProtKB">
        <authorList>
            <consortium name="Ensembl"/>
        </authorList>
    </citation>
    <scope>IDENTIFICATION</scope>
</reference>
<evidence type="ECO:0000313" key="2">
    <source>
        <dbReference type="Ensembl" id="ENSSCAP00000021703.1"/>
    </source>
</evidence>
<proteinExistence type="predicted"/>
<dbReference type="Pfam" id="PF22581">
    <property type="entry name" value="CIMIP3"/>
    <property type="match status" value="1"/>
</dbReference>
<dbReference type="PANTHER" id="PTHR35444:SF1">
    <property type="entry name" value="RIKEN CDNA 1700001C19 GENE"/>
    <property type="match status" value="1"/>
</dbReference>
<dbReference type="GeneTree" id="ENSGT00960000189479"/>
<sequence>APSPHPKPEVTQPPPRPRNRPPPAAPLGSRFVPVVVHTGGRPLSSFNFVFYQPGWPNSLSPFCTAQKAFCGFRFQEGTAHGRARLGLPSTDIRRWRACHGPKP</sequence>
<dbReference type="AlphaFoldDB" id="A0A8C9NLB9"/>
<dbReference type="Proteomes" id="UP000694409">
    <property type="component" value="Unassembled WGS sequence"/>
</dbReference>